<keyword evidence="2" id="KW-1185">Reference proteome</keyword>
<gene>
    <name evidence="1" type="ORF">RF55_13360</name>
</gene>
<sequence>MSLLPAEEQAFSYIYQKRLDLKDLQAAEVRQFLIELLEENPVSHPDSQTFVAGSFVFELARQNAFQINRRSLEQSWEMLFSEVLNGKEVFPEHLNLNSSKKAQNALQAAGRYAIHFKAISKRQANPSSILSVNRFVKFVVKNLPKLPEAKK</sequence>
<dbReference type="PaxDb" id="67767-A0A0J7N3U6"/>
<protein>
    <submittedName>
        <fullName evidence="1">Uncharacterized protein</fullName>
    </submittedName>
</protein>
<organism evidence="1 2">
    <name type="scientific">Lasius niger</name>
    <name type="common">Black garden ant</name>
    <dbReference type="NCBI Taxonomy" id="67767"/>
    <lineage>
        <taxon>Eukaryota</taxon>
        <taxon>Metazoa</taxon>
        <taxon>Ecdysozoa</taxon>
        <taxon>Arthropoda</taxon>
        <taxon>Hexapoda</taxon>
        <taxon>Insecta</taxon>
        <taxon>Pterygota</taxon>
        <taxon>Neoptera</taxon>
        <taxon>Endopterygota</taxon>
        <taxon>Hymenoptera</taxon>
        <taxon>Apocrita</taxon>
        <taxon>Aculeata</taxon>
        <taxon>Formicoidea</taxon>
        <taxon>Formicidae</taxon>
        <taxon>Formicinae</taxon>
        <taxon>Lasius</taxon>
        <taxon>Lasius</taxon>
    </lineage>
</organism>
<evidence type="ECO:0000313" key="2">
    <source>
        <dbReference type="Proteomes" id="UP000036403"/>
    </source>
</evidence>
<dbReference type="AlphaFoldDB" id="A0A0J7N3U6"/>
<name>A0A0J7N3U6_LASNI</name>
<accession>A0A0J7N3U6</accession>
<proteinExistence type="predicted"/>
<dbReference type="Proteomes" id="UP000036403">
    <property type="component" value="Unassembled WGS sequence"/>
</dbReference>
<reference evidence="1 2" key="1">
    <citation type="submission" date="2015-04" db="EMBL/GenBank/DDBJ databases">
        <title>Lasius niger genome sequencing.</title>
        <authorList>
            <person name="Konorov E.A."/>
            <person name="Nikitin M.A."/>
            <person name="Kirill M.V."/>
            <person name="Chang P."/>
        </authorList>
    </citation>
    <scope>NUCLEOTIDE SEQUENCE [LARGE SCALE GENOMIC DNA]</scope>
    <source>
        <tissue evidence="1">Whole</tissue>
    </source>
</reference>
<evidence type="ECO:0000313" key="1">
    <source>
        <dbReference type="EMBL" id="KMQ87370.1"/>
    </source>
</evidence>
<dbReference type="EMBL" id="LBMM01010590">
    <property type="protein sequence ID" value="KMQ87370.1"/>
    <property type="molecule type" value="Genomic_DNA"/>
</dbReference>
<comment type="caution">
    <text evidence="1">The sequence shown here is derived from an EMBL/GenBank/DDBJ whole genome shotgun (WGS) entry which is preliminary data.</text>
</comment>